<dbReference type="GO" id="GO:0005886">
    <property type="term" value="C:plasma membrane"/>
    <property type="evidence" value="ECO:0007669"/>
    <property type="project" value="TreeGrafter"/>
</dbReference>
<accession>A0A9W8WR50</accession>
<evidence type="ECO:0000256" key="5">
    <source>
        <dbReference type="SAM" id="Phobius"/>
    </source>
</evidence>
<feature type="transmembrane region" description="Helical" evidence="5">
    <location>
        <begin position="103"/>
        <end position="124"/>
    </location>
</feature>
<dbReference type="InterPro" id="IPR020846">
    <property type="entry name" value="MFS_dom"/>
</dbReference>
<dbReference type="GO" id="GO:0022857">
    <property type="term" value="F:transmembrane transporter activity"/>
    <property type="evidence" value="ECO:0007669"/>
    <property type="project" value="InterPro"/>
</dbReference>
<evidence type="ECO:0000313" key="8">
    <source>
        <dbReference type="Proteomes" id="UP001140562"/>
    </source>
</evidence>
<feature type="transmembrane region" description="Helical" evidence="5">
    <location>
        <begin position="375"/>
        <end position="398"/>
    </location>
</feature>
<feature type="transmembrane region" description="Helical" evidence="5">
    <location>
        <begin position="42"/>
        <end position="58"/>
    </location>
</feature>
<dbReference type="EMBL" id="JAPEUV010000177">
    <property type="protein sequence ID" value="KAJ4330796.1"/>
    <property type="molecule type" value="Genomic_DNA"/>
</dbReference>
<dbReference type="InterPro" id="IPR011701">
    <property type="entry name" value="MFS"/>
</dbReference>
<dbReference type="AlphaFoldDB" id="A0A9W8WR50"/>
<keyword evidence="3 5" id="KW-1133">Transmembrane helix</keyword>
<evidence type="ECO:0000259" key="6">
    <source>
        <dbReference type="PROSITE" id="PS50850"/>
    </source>
</evidence>
<dbReference type="Pfam" id="PF07690">
    <property type="entry name" value="MFS_1"/>
    <property type="match status" value="1"/>
</dbReference>
<evidence type="ECO:0000256" key="3">
    <source>
        <dbReference type="ARBA" id="ARBA00022989"/>
    </source>
</evidence>
<dbReference type="SUPFAM" id="SSF103473">
    <property type="entry name" value="MFS general substrate transporter"/>
    <property type="match status" value="1"/>
</dbReference>
<dbReference type="Gene3D" id="1.20.1250.20">
    <property type="entry name" value="MFS general substrate transporter like domains"/>
    <property type="match status" value="1"/>
</dbReference>
<feature type="transmembrane region" description="Helical" evidence="5">
    <location>
        <begin position="316"/>
        <end position="337"/>
    </location>
</feature>
<keyword evidence="2 5" id="KW-0812">Transmembrane</keyword>
<feature type="transmembrane region" description="Helical" evidence="5">
    <location>
        <begin position="273"/>
        <end position="295"/>
    </location>
</feature>
<feature type="transmembrane region" description="Helical" evidence="5">
    <location>
        <begin position="15"/>
        <end position="35"/>
    </location>
</feature>
<feature type="transmembrane region" description="Helical" evidence="5">
    <location>
        <begin position="130"/>
        <end position="150"/>
    </location>
</feature>
<organism evidence="7 8">
    <name type="scientific">Didymella glomerata</name>
    <dbReference type="NCBI Taxonomy" id="749621"/>
    <lineage>
        <taxon>Eukaryota</taxon>
        <taxon>Fungi</taxon>
        <taxon>Dikarya</taxon>
        <taxon>Ascomycota</taxon>
        <taxon>Pezizomycotina</taxon>
        <taxon>Dothideomycetes</taxon>
        <taxon>Pleosporomycetidae</taxon>
        <taxon>Pleosporales</taxon>
        <taxon>Pleosporineae</taxon>
        <taxon>Didymellaceae</taxon>
        <taxon>Didymella</taxon>
    </lineage>
</organism>
<feature type="transmembrane region" description="Helical" evidence="5">
    <location>
        <begin position="343"/>
        <end position="368"/>
    </location>
</feature>
<evidence type="ECO:0000256" key="1">
    <source>
        <dbReference type="ARBA" id="ARBA00004141"/>
    </source>
</evidence>
<evidence type="ECO:0000313" key="7">
    <source>
        <dbReference type="EMBL" id="KAJ4330796.1"/>
    </source>
</evidence>
<comment type="subcellular location">
    <subcellularLocation>
        <location evidence="1">Membrane</location>
        <topology evidence="1">Multi-pass membrane protein</topology>
    </subcellularLocation>
</comment>
<reference evidence="7" key="1">
    <citation type="submission" date="2022-10" db="EMBL/GenBank/DDBJ databases">
        <title>Tapping the CABI collections for fungal endophytes: first genome assemblies for Collariella, Neodidymelliopsis, Ascochyta clinopodiicola, Didymella pomorum, Didymosphaeria variabile, Neocosmospora piperis and Neocucurbitaria cava.</title>
        <authorList>
            <person name="Hill R."/>
        </authorList>
    </citation>
    <scope>NUCLEOTIDE SEQUENCE</scope>
    <source>
        <strain evidence="7">IMI 360193</strain>
    </source>
</reference>
<dbReference type="Proteomes" id="UP001140562">
    <property type="component" value="Unassembled WGS sequence"/>
</dbReference>
<keyword evidence="8" id="KW-1185">Reference proteome</keyword>
<dbReference type="InterPro" id="IPR036259">
    <property type="entry name" value="MFS_trans_sf"/>
</dbReference>
<evidence type="ECO:0000256" key="4">
    <source>
        <dbReference type="ARBA" id="ARBA00023136"/>
    </source>
</evidence>
<comment type="caution">
    <text evidence="7">The sequence shown here is derived from an EMBL/GenBank/DDBJ whole genome shotgun (WGS) entry which is preliminary data.</text>
</comment>
<feature type="transmembrane region" description="Helical" evidence="5">
    <location>
        <begin position="235"/>
        <end position="261"/>
    </location>
</feature>
<gene>
    <name evidence="7" type="ORF">N0V87_009691</name>
</gene>
<proteinExistence type="predicted"/>
<protein>
    <recommendedName>
        <fullName evidence="6">Major facilitator superfamily (MFS) profile domain-containing protein</fullName>
    </recommendedName>
</protein>
<dbReference type="PANTHER" id="PTHR23502:SF50">
    <property type="entry name" value="TRANSPORTER, PUTATIVE (AFU_ORTHOLOGUE AFUA_5G00430)-RELATED"/>
    <property type="match status" value="1"/>
</dbReference>
<dbReference type="OrthoDB" id="5215911at2759"/>
<feature type="domain" description="Major facilitator superfamily (MFS) profile" evidence="6">
    <location>
        <begin position="1"/>
        <end position="433"/>
    </location>
</feature>
<dbReference type="PROSITE" id="PS50850">
    <property type="entry name" value="MFS"/>
    <property type="match status" value="1"/>
</dbReference>
<evidence type="ECO:0000256" key="2">
    <source>
        <dbReference type="ARBA" id="ARBA00022692"/>
    </source>
</evidence>
<feature type="transmembrane region" description="Helical" evidence="5">
    <location>
        <begin position="70"/>
        <end position="94"/>
    </location>
</feature>
<feature type="transmembrane region" description="Helical" evidence="5">
    <location>
        <begin position="410"/>
        <end position="429"/>
    </location>
</feature>
<dbReference type="PANTHER" id="PTHR23502">
    <property type="entry name" value="MAJOR FACILITATOR SUPERFAMILY"/>
    <property type="match status" value="1"/>
</dbReference>
<sequence>MMKELGFTIETLNNGYATGSAALAVGAILFIPFALKYGRRPMYLFSLIGQIAVMIWSAKMQNTADLILTNLFNCLLGALAEVIVQMTVADVFFVHERGLMNNLYIWCMTIGGSLMPIAAGYITIDQGWRWLWWWLAVILGVLLVLFTFLYEETKFMPSINGTPSIVAASDLPKHRKSADHKPLDLEPVDSIVTTVPPPRKSYLRRLIPWTTSEGSMLQLLHHTYQPFFVMATIPAVLYVALLYGLVTAAFQVSVTLISTYLPAPPYNFNASQVGLMSIPALVGNTLGTIVSSPFSDRLILWLARKNNGVYEPEMRLWLLLAFAPFFPAGILMFGYGLGLGLSWPIVAVGMGMFSLAMPPMCSVALTYLTDSYTDIIADAVVGVTFTRNVISTIFVFALTPWVTRVGLHNVMLTFALITVLALASTGMFIKFGKQWRIKTAQRYRVFSQRQMDTRDKL</sequence>
<keyword evidence="4 5" id="KW-0472">Membrane</keyword>
<name>A0A9W8WR50_9PLEO</name>